<feature type="region of interest" description="Disordered" evidence="1">
    <location>
        <begin position="106"/>
        <end position="133"/>
    </location>
</feature>
<organism evidence="3 4">
    <name type="scientific">Ralstonia solanacearum</name>
    <name type="common">Pseudomonas solanacearum</name>
    <dbReference type="NCBI Taxonomy" id="305"/>
    <lineage>
        <taxon>Bacteria</taxon>
        <taxon>Pseudomonadati</taxon>
        <taxon>Pseudomonadota</taxon>
        <taxon>Betaproteobacteria</taxon>
        <taxon>Burkholderiales</taxon>
        <taxon>Burkholderiaceae</taxon>
        <taxon>Ralstonia</taxon>
        <taxon>Ralstonia solanacearum species complex</taxon>
    </lineage>
</organism>
<feature type="transmembrane region" description="Helical" evidence="2">
    <location>
        <begin position="70"/>
        <end position="90"/>
    </location>
</feature>
<evidence type="ECO:0008006" key="5">
    <source>
        <dbReference type="Google" id="ProtNLM"/>
    </source>
</evidence>
<proteinExistence type="predicted"/>
<keyword evidence="2" id="KW-0812">Transmembrane</keyword>
<evidence type="ECO:0000256" key="1">
    <source>
        <dbReference type="SAM" id="MobiDB-lite"/>
    </source>
</evidence>
<feature type="compositionally biased region" description="Pro residues" evidence="1">
    <location>
        <begin position="113"/>
        <end position="123"/>
    </location>
</feature>
<feature type="compositionally biased region" description="Low complexity" evidence="1">
    <location>
        <begin position="124"/>
        <end position="133"/>
    </location>
</feature>
<evidence type="ECO:0000256" key="2">
    <source>
        <dbReference type="SAM" id="Phobius"/>
    </source>
</evidence>
<name>A0AAE3T2S1_RALSL</name>
<dbReference type="RefSeq" id="WP_247588926.1">
    <property type="nucleotide sequence ID" value="NZ_JABZEH010000001.1"/>
</dbReference>
<dbReference type="EMBL" id="JAIVEX010000003">
    <property type="protein sequence ID" value="MDB0521304.1"/>
    <property type="molecule type" value="Genomic_DNA"/>
</dbReference>
<accession>A0AAE3T2S1</accession>
<gene>
    <name evidence="3" type="ORF">LBW55_06705</name>
</gene>
<dbReference type="Proteomes" id="UP001143674">
    <property type="component" value="Unassembled WGS sequence"/>
</dbReference>
<evidence type="ECO:0000313" key="4">
    <source>
        <dbReference type="Proteomes" id="UP001143674"/>
    </source>
</evidence>
<reference evidence="3" key="1">
    <citation type="submission" date="2021-09" db="EMBL/GenBank/DDBJ databases">
        <title>Genomic analysis of Ralstonia spp.</title>
        <authorList>
            <person name="Aburjaile F."/>
            <person name="Ariute J.C."/>
            <person name="Pais A.K.L."/>
            <person name="Albuquerque G.M.R."/>
            <person name="Silva A.M.F."/>
            <person name="Brenig B."/>
            <person name="Azevedo V."/>
            <person name="Matiuzzi M."/>
            <person name="Ramos R."/>
            <person name="Goes-Neto A."/>
            <person name="Soares S."/>
            <person name="Iseppon A.M.B."/>
            <person name="Souza E."/>
            <person name="Gama M."/>
        </authorList>
    </citation>
    <scope>NUCLEOTIDE SEQUENCE</scope>
    <source>
        <strain evidence="3">B4</strain>
    </source>
</reference>
<protein>
    <recommendedName>
        <fullName evidence="5">DUF4124 domain-containing protein</fullName>
    </recommendedName>
</protein>
<comment type="caution">
    <text evidence="3">The sequence shown here is derived from an EMBL/GenBank/DDBJ whole genome shotgun (WGS) entry which is preliminary data.</text>
</comment>
<evidence type="ECO:0000313" key="3">
    <source>
        <dbReference type="EMBL" id="MDB0521304.1"/>
    </source>
</evidence>
<sequence>MALFQGSHILFGNSPQKLTGRHHREEWVMGVQDRDWFRDRHHPKPQNPDWQKEYTRWYGSPPQSARKQGMHWTLSLMVWVAILLIVYVAAKQLRLTSNAPATGQQVAAMQPAPSMPQPSPQPAPTLQQPSAQPAAPVAGVNKCVINGQTVYTEAPCTQAMRALVGTAVAQTPSNARQREIEEAAAATKRAEEQLARQWDQRMAQRDRDLEAERVVVQQQVAATNKECRNLKAQRDSMLRLSVTTQQQYPWRDNLNYIRRRMNELHC</sequence>
<keyword evidence="2" id="KW-0472">Membrane</keyword>
<keyword evidence="2" id="KW-1133">Transmembrane helix</keyword>
<dbReference type="AlphaFoldDB" id="A0AAE3T2S1"/>